<feature type="non-terminal residue" evidence="1">
    <location>
        <position position="134"/>
    </location>
</feature>
<dbReference type="Proteomes" id="UP000479190">
    <property type="component" value="Unassembled WGS sequence"/>
</dbReference>
<accession>A0A6H5J522</accession>
<sequence length="134" mass="14851">MAASKRYIFSEDCFLSSGSHIRHGLRFPEGAAGRRREGLLDAYRSRGQASARPAAAQQRYTCGSGGGVGPTAIRVHTANQLPSLLRRPNARAFLFGLRRSSSSRPRKTSCSLARLEQPHRAIYIGQWLYSYILN</sequence>
<proteinExistence type="predicted"/>
<evidence type="ECO:0000313" key="2">
    <source>
        <dbReference type="Proteomes" id="UP000479190"/>
    </source>
</evidence>
<reference evidence="1 2" key="1">
    <citation type="submission" date="2020-02" db="EMBL/GenBank/DDBJ databases">
        <authorList>
            <person name="Ferguson B K."/>
        </authorList>
    </citation>
    <scope>NUCLEOTIDE SEQUENCE [LARGE SCALE GENOMIC DNA]</scope>
</reference>
<name>A0A6H5J522_9HYME</name>
<organism evidence="1 2">
    <name type="scientific">Trichogramma brassicae</name>
    <dbReference type="NCBI Taxonomy" id="86971"/>
    <lineage>
        <taxon>Eukaryota</taxon>
        <taxon>Metazoa</taxon>
        <taxon>Ecdysozoa</taxon>
        <taxon>Arthropoda</taxon>
        <taxon>Hexapoda</taxon>
        <taxon>Insecta</taxon>
        <taxon>Pterygota</taxon>
        <taxon>Neoptera</taxon>
        <taxon>Endopterygota</taxon>
        <taxon>Hymenoptera</taxon>
        <taxon>Apocrita</taxon>
        <taxon>Proctotrupomorpha</taxon>
        <taxon>Chalcidoidea</taxon>
        <taxon>Trichogrammatidae</taxon>
        <taxon>Trichogramma</taxon>
    </lineage>
</organism>
<dbReference type="EMBL" id="CADCXV010001466">
    <property type="protein sequence ID" value="CAB0044542.1"/>
    <property type="molecule type" value="Genomic_DNA"/>
</dbReference>
<dbReference type="AlphaFoldDB" id="A0A6H5J522"/>
<protein>
    <submittedName>
        <fullName evidence="1">Uncharacterized protein</fullName>
    </submittedName>
</protein>
<keyword evidence="2" id="KW-1185">Reference proteome</keyword>
<gene>
    <name evidence="1" type="ORF">TBRA_LOCUS16130</name>
</gene>
<evidence type="ECO:0000313" key="1">
    <source>
        <dbReference type="EMBL" id="CAB0044542.1"/>
    </source>
</evidence>